<dbReference type="Gene3D" id="3.30.200.20">
    <property type="entry name" value="Phosphorylase Kinase, domain 1"/>
    <property type="match status" value="1"/>
</dbReference>
<dbReference type="GO" id="GO:0006646">
    <property type="term" value="P:phosphatidylethanolamine biosynthetic process"/>
    <property type="evidence" value="ECO:0007669"/>
    <property type="project" value="TreeGrafter"/>
</dbReference>
<gene>
    <name evidence="2" type="primary">Contig17177.g18299</name>
    <name evidence="2" type="ORF">STYLEM_10140</name>
</gene>
<dbReference type="Proteomes" id="UP000039865">
    <property type="component" value="Unassembled WGS sequence"/>
</dbReference>
<dbReference type="GO" id="GO:0004305">
    <property type="term" value="F:ethanolamine kinase activity"/>
    <property type="evidence" value="ECO:0007669"/>
    <property type="project" value="TreeGrafter"/>
</dbReference>
<evidence type="ECO:0000313" key="2">
    <source>
        <dbReference type="EMBL" id="CDW81130.1"/>
    </source>
</evidence>
<dbReference type="SUPFAM" id="SSF56112">
    <property type="entry name" value="Protein kinase-like (PK-like)"/>
    <property type="match status" value="1"/>
</dbReference>
<dbReference type="InterPro" id="IPR011009">
    <property type="entry name" value="Kinase-like_dom_sf"/>
</dbReference>
<dbReference type="PANTHER" id="PTHR22603">
    <property type="entry name" value="CHOLINE/ETHANOALAMINE KINASE"/>
    <property type="match status" value="1"/>
</dbReference>
<dbReference type="GO" id="GO:0004103">
    <property type="term" value="F:choline kinase activity"/>
    <property type="evidence" value="ECO:0007669"/>
    <property type="project" value="TreeGrafter"/>
</dbReference>
<dbReference type="PANTHER" id="PTHR22603:SF93">
    <property type="entry name" value="RE24176P"/>
    <property type="match status" value="1"/>
</dbReference>
<reference evidence="2 3" key="1">
    <citation type="submission" date="2014-06" db="EMBL/GenBank/DDBJ databases">
        <authorList>
            <person name="Swart Estienne"/>
        </authorList>
    </citation>
    <scope>NUCLEOTIDE SEQUENCE [LARGE SCALE GENOMIC DNA]</scope>
    <source>
        <strain evidence="2 3">130c</strain>
    </source>
</reference>
<proteinExistence type="inferred from homology"/>
<keyword evidence="2" id="KW-0418">Kinase</keyword>
<sequence>MDRQSYIEQQFENFPFKLLGELINGWENAQSFGDVEMKLPGGFSGTTYVVTNPQRALDEHNPVIVKLYSNETRSGIPKEIDIVKILSDIKWGPHVYYVCDTFRIEQFQDARNMNIWEMRNPHYVEQIIMKLMDFDHHPEMIQKVQSYFDGKRLSTLDILKYEKYPKFIEKIPSIIEKIDADIYKDYKDIIMDMQKEWVDTNLVELIDQLFPEKYTDDDLVLSHNDCQQGNILVYRKDQAKIVIIDYEDTSFGPKFLDISSFLGCFMKDNEHPEPPYIKIYYENTISEWELRYYTEFYLKRYHQLYYKGDKSLDEYLIQESQKFYEDLICGIIFFNIYFGVWGITYLREEFTLNHSSFFTLAKNRILMNRYFMNQEFVKKVLDTRLIKKQII</sequence>
<keyword evidence="3" id="KW-1185">Reference proteome</keyword>
<protein>
    <submittedName>
        <fullName evidence="2">Choline ethanolamine kinase family protein</fullName>
    </submittedName>
</protein>
<name>A0A078AFT7_STYLE</name>
<keyword evidence="2" id="KW-0808">Transferase</keyword>
<accession>A0A078AFT7</accession>
<dbReference type="Pfam" id="PF01633">
    <property type="entry name" value="Choline_kinase"/>
    <property type="match status" value="1"/>
</dbReference>
<dbReference type="Gene3D" id="3.90.1200.10">
    <property type="match status" value="1"/>
</dbReference>
<dbReference type="AlphaFoldDB" id="A0A078AFT7"/>
<dbReference type="InParanoid" id="A0A078AFT7"/>
<dbReference type="GO" id="GO:0005737">
    <property type="term" value="C:cytoplasm"/>
    <property type="evidence" value="ECO:0007669"/>
    <property type="project" value="TreeGrafter"/>
</dbReference>
<comment type="similarity">
    <text evidence="1">Belongs to the choline/ethanolamine kinase family.</text>
</comment>
<evidence type="ECO:0000256" key="1">
    <source>
        <dbReference type="ARBA" id="ARBA00038211"/>
    </source>
</evidence>
<dbReference type="EMBL" id="CCKQ01009630">
    <property type="protein sequence ID" value="CDW81130.1"/>
    <property type="molecule type" value="Genomic_DNA"/>
</dbReference>
<organism evidence="2 3">
    <name type="scientific">Stylonychia lemnae</name>
    <name type="common">Ciliate</name>
    <dbReference type="NCBI Taxonomy" id="5949"/>
    <lineage>
        <taxon>Eukaryota</taxon>
        <taxon>Sar</taxon>
        <taxon>Alveolata</taxon>
        <taxon>Ciliophora</taxon>
        <taxon>Intramacronucleata</taxon>
        <taxon>Spirotrichea</taxon>
        <taxon>Stichotrichia</taxon>
        <taxon>Sporadotrichida</taxon>
        <taxon>Oxytrichidae</taxon>
        <taxon>Stylonychinae</taxon>
        <taxon>Stylonychia</taxon>
    </lineage>
</organism>
<evidence type="ECO:0000313" key="3">
    <source>
        <dbReference type="Proteomes" id="UP000039865"/>
    </source>
</evidence>
<dbReference type="OrthoDB" id="3649325at2759"/>